<dbReference type="InParanoid" id="A0A165MV93"/>
<dbReference type="Proteomes" id="UP000077266">
    <property type="component" value="Unassembled WGS sequence"/>
</dbReference>
<sequence length="146" mass="16238">TITELLVLAFYNKIFSHPYMTAARAPGVNGLDLGPLREKFIAHCDTILANPDLVLSLSGDAWKPGSLDGQPWTHPEVVKCIHQCAQMLPHFRGALLAFVTGVHEMFAQFSAEFIEGGMEVWTWNGILRTHLRTHSCCVKMSVCKVM</sequence>
<evidence type="ECO:0000313" key="2">
    <source>
        <dbReference type="Proteomes" id="UP000077266"/>
    </source>
</evidence>
<dbReference type="OrthoDB" id="3043234at2759"/>
<dbReference type="AlphaFoldDB" id="A0A165MV93"/>
<reference evidence="1 2" key="1">
    <citation type="journal article" date="2016" name="Mol. Biol. Evol.">
        <title>Comparative Genomics of Early-Diverging Mushroom-Forming Fungi Provides Insights into the Origins of Lignocellulose Decay Capabilities.</title>
        <authorList>
            <person name="Nagy L.G."/>
            <person name="Riley R."/>
            <person name="Tritt A."/>
            <person name="Adam C."/>
            <person name="Daum C."/>
            <person name="Floudas D."/>
            <person name="Sun H."/>
            <person name="Yadav J.S."/>
            <person name="Pangilinan J."/>
            <person name="Larsson K.H."/>
            <person name="Matsuura K."/>
            <person name="Barry K."/>
            <person name="Labutti K."/>
            <person name="Kuo R."/>
            <person name="Ohm R.A."/>
            <person name="Bhattacharya S.S."/>
            <person name="Shirouzu T."/>
            <person name="Yoshinaga Y."/>
            <person name="Martin F.M."/>
            <person name="Grigoriev I.V."/>
            <person name="Hibbett D.S."/>
        </authorList>
    </citation>
    <scope>NUCLEOTIDE SEQUENCE [LARGE SCALE GENOMIC DNA]</scope>
    <source>
        <strain evidence="1 2">HHB12029</strain>
    </source>
</reference>
<feature type="non-terminal residue" evidence="1">
    <location>
        <position position="1"/>
    </location>
</feature>
<evidence type="ECO:0000313" key="1">
    <source>
        <dbReference type="EMBL" id="KZV99812.1"/>
    </source>
</evidence>
<protein>
    <submittedName>
        <fullName evidence="1">Uncharacterized protein</fullName>
    </submittedName>
</protein>
<accession>A0A165MV93</accession>
<dbReference type="EMBL" id="KV425906">
    <property type="protein sequence ID" value="KZV99812.1"/>
    <property type="molecule type" value="Genomic_DNA"/>
</dbReference>
<gene>
    <name evidence="1" type="ORF">EXIGLDRAFT_605357</name>
</gene>
<dbReference type="STRING" id="1314781.A0A165MV93"/>
<name>A0A165MV93_EXIGL</name>
<proteinExistence type="predicted"/>
<keyword evidence="2" id="KW-1185">Reference proteome</keyword>
<organism evidence="1 2">
    <name type="scientific">Exidia glandulosa HHB12029</name>
    <dbReference type="NCBI Taxonomy" id="1314781"/>
    <lineage>
        <taxon>Eukaryota</taxon>
        <taxon>Fungi</taxon>
        <taxon>Dikarya</taxon>
        <taxon>Basidiomycota</taxon>
        <taxon>Agaricomycotina</taxon>
        <taxon>Agaricomycetes</taxon>
        <taxon>Auriculariales</taxon>
        <taxon>Exidiaceae</taxon>
        <taxon>Exidia</taxon>
    </lineage>
</organism>